<accession>A0A1E7F6K0</accession>
<keyword evidence="3" id="KW-0418">Kinase</keyword>
<comment type="similarity">
    <text evidence="1">Belongs to the FGGY kinase family.</text>
</comment>
<dbReference type="GO" id="GO:0005997">
    <property type="term" value="P:xylulose metabolic process"/>
    <property type="evidence" value="ECO:0007669"/>
    <property type="project" value="TreeGrafter"/>
</dbReference>
<sequence length="571" mass="62709">MDQSPNHSTPVFAGFDLGTSGARISIIESSPTCGGGFREIYTNSITWKDCVDGNSSKDNNSDGDGEGRYDNPNSWWIAIENLLEGCCNHRSNIASICVSGTSASCLIVDRTTLEVKRNPRMYDYDIITSSSSSSSSDNNNNNNNNNNNDNGHIGLRASELLQKYLPSKHTARANTSSFAKLIKWILESPLQTNEKLCHQSDYISSKLLFSTTATAVNDNDNDNNEKRKEGVGMQMQIQSDWHNCLKLGYDVRNQCWPSSNTNNNWMELCLRESIFPTTVVSPGFPIGTINECVAEKLGLSKDVIIIAGTTDSNAAFFAAAASDLGIRIPYGTAVTSLGSTTAIKFLSKTYVEDSSLGVYSHRFPSRKVFSTTTTANNNNDNDENEEQEAWLVGGASNVGCAVFRALNFTDDELQSRSMDIDPTTDSESYLRYKYYPLLPNKIGERFPIADSTKQSVLEPIPDSGDRTEYLKGLFQSISEVERKGYDVLRDLGSNPSFPTRIMTSGGGSRNTVWISLRQRIMNSNNNNNINNMAGIDDTTDKIEVQTAEHAEASYGAALLAAAGFRVQKSKT</sequence>
<dbReference type="Gene3D" id="3.30.420.40">
    <property type="match status" value="2"/>
</dbReference>
<dbReference type="EMBL" id="KV784361">
    <property type="protein sequence ID" value="OEU13811.1"/>
    <property type="molecule type" value="Genomic_DNA"/>
</dbReference>
<evidence type="ECO:0000259" key="5">
    <source>
        <dbReference type="Pfam" id="PF02782"/>
    </source>
</evidence>
<dbReference type="Proteomes" id="UP000095751">
    <property type="component" value="Unassembled WGS sequence"/>
</dbReference>
<protein>
    <recommendedName>
        <fullName evidence="5">Carbohydrate kinase FGGY C-terminal domain-containing protein</fullName>
    </recommendedName>
</protein>
<evidence type="ECO:0000256" key="1">
    <source>
        <dbReference type="ARBA" id="ARBA00009156"/>
    </source>
</evidence>
<evidence type="ECO:0000313" key="7">
    <source>
        <dbReference type="Proteomes" id="UP000095751"/>
    </source>
</evidence>
<dbReference type="Pfam" id="PF02782">
    <property type="entry name" value="FGGY_C"/>
    <property type="match status" value="1"/>
</dbReference>
<dbReference type="InterPro" id="IPR043129">
    <property type="entry name" value="ATPase_NBD"/>
</dbReference>
<reference evidence="6 7" key="1">
    <citation type="submission" date="2016-09" db="EMBL/GenBank/DDBJ databases">
        <title>Extensive genetic diversity and differential bi-allelic expression allows diatom success in the polar Southern Ocean.</title>
        <authorList>
            <consortium name="DOE Joint Genome Institute"/>
            <person name="Mock T."/>
            <person name="Otillar R.P."/>
            <person name="Strauss J."/>
            <person name="Dupont C."/>
            <person name="Frickenhaus S."/>
            <person name="Maumus F."/>
            <person name="Mcmullan M."/>
            <person name="Sanges R."/>
            <person name="Schmutz J."/>
            <person name="Toseland A."/>
            <person name="Valas R."/>
            <person name="Veluchamy A."/>
            <person name="Ward B.J."/>
            <person name="Allen A."/>
            <person name="Barry K."/>
            <person name="Falciatore A."/>
            <person name="Ferrante M."/>
            <person name="Fortunato A.E."/>
            <person name="Gloeckner G."/>
            <person name="Gruber A."/>
            <person name="Hipkin R."/>
            <person name="Janech M."/>
            <person name="Kroth P."/>
            <person name="Leese F."/>
            <person name="Lindquist E."/>
            <person name="Lyon B.R."/>
            <person name="Martin J."/>
            <person name="Mayer C."/>
            <person name="Parker M."/>
            <person name="Quesneville H."/>
            <person name="Raymond J."/>
            <person name="Uhlig C."/>
            <person name="Valentin K.U."/>
            <person name="Worden A.Z."/>
            <person name="Armbrust E.V."/>
            <person name="Bowler C."/>
            <person name="Green B."/>
            <person name="Moulton V."/>
            <person name="Van Oosterhout C."/>
            <person name="Grigoriev I."/>
        </authorList>
    </citation>
    <scope>NUCLEOTIDE SEQUENCE [LARGE SCALE GENOMIC DNA]</scope>
    <source>
        <strain evidence="6 7">CCMP1102</strain>
    </source>
</reference>
<organism evidence="6 7">
    <name type="scientific">Fragilariopsis cylindrus CCMP1102</name>
    <dbReference type="NCBI Taxonomy" id="635003"/>
    <lineage>
        <taxon>Eukaryota</taxon>
        <taxon>Sar</taxon>
        <taxon>Stramenopiles</taxon>
        <taxon>Ochrophyta</taxon>
        <taxon>Bacillariophyta</taxon>
        <taxon>Bacillariophyceae</taxon>
        <taxon>Bacillariophycidae</taxon>
        <taxon>Bacillariales</taxon>
        <taxon>Bacillariaceae</taxon>
        <taxon>Fragilariopsis</taxon>
    </lineage>
</organism>
<evidence type="ECO:0000313" key="6">
    <source>
        <dbReference type="EMBL" id="OEU13811.1"/>
    </source>
</evidence>
<feature type="domain" description="Carbohydrate kinase FGGY C-terminal" evidence="5">
    <location>
        <begin position="367"/>
        <end position="562"/>
    </location>
</feature>
<dbReference type="PANTHER" id="PTHR10196">
    <property type="entry name" value="SUGAR KINASE"/>
    <property type="match status" value="1"/>
</dbReference>
<keyword evidence="2" id="KW-0808">Transferase</keyword>
<dbReference type="KEGG" id="fcy:FRACYDRAFT_189510"/>
<dbReference type="PANTHER" id="PTHR10196:SF80">
    <property type="entry name" value="D-RIBULOSE KINASE"/>
    <property type="match status" value="1"/>
</dbReference>
<dbReference type="SUPFAM" id="SSF53067">
    <property type="entry name" value="Actin-like ATPase domain"/>
    <property type="match status" value="1"/>
</dbReference>
<dbReference type="GO" id="GO:0005829">
    <property type="term" value="C:cytosol"/>
    <property type="evidence" value="ECO:0007669"/>
    <property type="project" value="TreeGrafter"/>
</dbReference>
<dbReference type="InterPro" id="IPR018485">
    <property type="entry name" value="FGGY_C"/>
</dbReference>
<dbReference type="GO" id="GO:0004856">
    <property type="term" value="F:D-xylulokinase activity"/>
    <property type="evidence" value="ECO:0007669"/>
    <property type="project" value="TreeGrafter"/>
</dbReference>
<evidence type="ECO:0000256" key="3">
    <source>
        <dbReference type="ARBA" id="ARBA00022777"/>
    </source>
</evidence>
<evidence type="ECO:0000256" key="4">
    <source>
        <dbReference type="SAM" id="MobiDB-lite"/>
    </source>
</evidence>
<name>A0A1E7F6K0_9STRA</name>
<evidence type="ECO:0000256" key="2">
    <source>
        <dbReference type="ARBA" id="ARBA00022679"/>
    </source>
</evidence>
<proteinExistence type="inferred from homology"/>
<gene>
    <name evidence="6" type="ORF">FRACYDRAFT_189510</name>
</gene>
<feature type="compositionally biased region" description="Low complexity" evidence="4">
    <location>
        <begin position="129"/>
        <end position="150"/>
    </location>
</feature>
<dbReference type="OrthoDB" id="10262702at2759"/>
<dbReference type="AlphaFoldDB" id="A0A1E7F6K0"/>
<dbReference type="InParanoid" id="A0A1E7F6K0"/>
<feature type="region of interest" description="Disordered" evidence="4">
    <location>
        <begin position="127"/>
        <end position="153"/>
    </location>
</feature>
<keyword evidence="7" id="KW-1185">Reference proteome</keyword>